<feature type="compositionally biased region" description="Polar residues" evidence="1">
    <location>
        <begin position="258"/>
        <end position="271"/>
    </location>
</feature>
<gene>
    <name evidence="3" type="ORF">V7S43_005625</name>
</gene>
<keyword evidence="2" id="KW-1133">Transmembrane helix</keyword>
<keyword evidence="4" id="KW-1185">Reference proteome</keyword>
<name>A0ABD3FQN0_9STRA</name>
<proteinExistence type="predicted"/>
<evidence type="ECO:0000256" key="1">
    <source>
        <dbReference type="SAM" id="MobiDB-lite"/>
    </source>
</evidence>
<feature type="transmembrane region" description="Helical" evidence="2">
    <location>
        <begin position="182"/>
        <end position="204"/>
    </location>
</feature>
<keyword evidence="2" id="KW-0472">Membrane</keyword>
<feature type="transmembrane region" description="Helical" evidence="2">
    <location>
        <begin position="129"/>
        <end position="148"/>
    </location>
</feature>
<sequence length="341" mass="38580">MRSRILQTLESTNIQLNTSISRHAWVGWLFIYLSELLFFSAYRLSNLSLLVKTSTTPDEDTTPNRIYGVLLGIVQDFVVTSFLVLVLSNFDAVINCLVCCNDTAPNGCMDCFTRGIPFRSRMKLVLKRILRLSVIYAACVLSVALFAMDIVTVRSYHRRYEFGWGFNREERVVSSTQERRTITHVLIVVLITQGIIAIVTMVWFDLTRWTPLRFATRWSQELPTLNTQLPVNYLVMDSDDFFDADDSENLSSFFDSTHQPIRGTQQPQPTAILSDDRRDLPPPRWKFAVLGIGLAVVVFTGLPLLLLLITSSCPPSMASIALNSNLNEPIRAITTLSFIPT</sequence>
<keyword evidence="2" id="KW-0812">Transmembrane</keyword>
<evidence type="ECO:0000313" key="4">
    <source>
        <dbReference type="Proteomes" id="UP001632037"/>
    </source>
</evidence>
<feature type="region of interest" description="Disordered" evidence="1">
    <location>
        <begin position="258"/>
        <end position="277"/>
    </location>
</feature>
<comment type="caution">
    <text evidence="3">The sequence shown here is derived from an EMBL/GenBank/DDBJ whole genome shotgun (WGS) entry which is preliminary data.</text>
</comment>
<feature type="transmembrane region" description="Helical" evidence="2">
    <location>
        <begin position="65"/>
        <end position="87"/>
    </location>
</feature>
<evidence type="ECO:0000313" key="3">
    <source>
        <dbReference type="EMBL" id="KAL3669242.1"/>
    </source>
</evidence>
<accession>A0ABD3FQN0</accession>
<protein>
    <submittedName>
        <fullName evidence="3">Uncharacterized protein</fullName>
    </submittedName>
</protein>
<organism evidence="3 4">
    <name type="scientific">Phytophthora oleae</name>
    <dbReference type="NCBI Taxonomy" id="2107226"/>
    <lineage>
        <taxon>Eukaryota</taxon>
        <taxon>Sar</taxon>
        <taxon>Stramenopiles</taxon>
        <taxon>Oomycota</taxon>
        <taxon>Peronosporomycetes</taxon>
        <taxon>Peronosporales</taxon>
        <taxon>Peronosporaceae</taxon>
        <taxon>Phytophthora</taxon>
    </lineage>
</organism>
<evidence type="ECO:0000256" key="2">
    <source>
        <dbReference type="SAM" id="Phobius"/>
    </source>
</evidence>
<dbReference type="EMBL" id="JBIMZQ010000009">
    <property type="protein sequence ID" value="KAL3669242.1"/>
    <property type="molecule type" value="Genomic_DNA"/>
</dbReference>
<dbReference type="Proteomes" id="UP001632037">
    <property type="component" value="Unassembled WGS sequence"/>
</dbReference>
<feature type="transmembrane region" description="Helical" evidence="2">
    <location>
        <begin position="287"/>
        <end position="309"/>
    </location>
</feature>
<reference evidence="3 4" key="1">
    <citation type="submission" date="2024-09" db="EMBL/GenBank/DDBJ databases">
        <title>Genome sequencing and assembly of Phytophthora oleae, isolate VK10A, causative agent of rot of olive drupes.</title>
        <authorList>
            <person name="Conti Taguali S."/>
            <person name="Riolo M."/>
            <person name="La Spada F."/>
            <person name="Cacciola S.O."/>
            <person name="Dionisio G."/>
        </authorList>
    </citation>
    <scope>NUCLEOTIDE SEQUENCE [LARGE SCALE GENOMIC DNA]</scope>
    <source>
        <strain evidence="3 4">VK10A</strain>
    </source>
</reference>
<feature type="transmembrane region" description="Helical" evidence="2">
    <location>
        <begin position="25"/>
        <end position="45"/>
    </location>
</feature>
<dbReference type="AlphaFoldDB" id="A0ABD3FQN0"/>